<reference evidence="1" key="1">
    <citation type="journal article" date="2015" name="Nature">
        <title>Complex archaea that bridge the gap between prokaryotes and eukaryotes.</title>
        <authorList>
            <person name="Spang A."/>
            <person name="Saw J.H."/>
            <person name="Jorgensen S.L."/>
            <person name="Zaremba-Niedzwiedzka K."/>
            <person name="Martijn J."/>
            <person name="Lind A.E."/>
            <person name="van Eijk R."/>
            <person name="Schleper C."/>
            <person name="Guy L."/>
            <person name="Ettema T.J."/>
        </authorList>
    </citation>
    <scope>NUCLEOTIDE SEQUENCE</scope>
</reference>
<organism evidence="1">
    <name type="scientific">marine sediment metagenome</name>
    <dbReference type="NCBI Taxonomy" id="412755"/>
    <lineage>
        <taxon>unclassified sequences</taxon>
        <taxon>metagenomes</taxon>
        <taxon>ecological metagenomes</taxon>
    </lineage>
</organism>
<evidence type="ECO:0000313" key="1">
    <source>
        <dbReference type="EMBL" id="KKL79472.1"/>
    </source>
</evidence>
<accession>A0A0F9HWJ9</accession>
<gene>
    <name evidence="1" type="ORF">LCGC14_2014460</name>
</gene>
<comment type="caution">
    <text evidence="1">The sequence shown here is derived from an EMBL/GenBank/DDBJ whole genome shotgun (WGS) entry which is preliminary data.</text>
</comment>
<dbReference type="EMBL" id="LAZR01023160">
    <property type="protein sequence ID" value="KKL79472.1"/>
    <property type="molecule type" value="Genomic_DNA"/>
</dbReference>
<protein>
    <submittedName>
        <fullName evidence="1">Uncharacterized protein</fullName>
    </submittedName>
</protein>
<proteinExistence type="predicted"/>
<dbReference type="AlphaFoldDB" id="A0A0F9HWJ9"/>
<name>A0A0F9HWJ9_9ZZZZ</name>
<sequence>MRKIITILIVTLFLVVPCFGQPLDTKEQEYAEAFIFHYSGQIKKFPKDTAKYWGYINGDMATKRTYLKAYVQDVLLPSLQLSKNQLEVGIIKTTDKITELEDYVKP</sequence>